<dbReference type="InterPro" id="IPR051271">
    <property type="entry name" value="2C-system_Tx_regulators"/>
</dbReference>
<dbReference type="Gene3D" id="2.40.50.1020">
    <property type="entry name" value="LytTr DNA-binding domain"/>
    <property type="match status" value="1"/>
</dbReference>
<dbReference type="Proteomes" id="UP001179181">
    <property type="component" value="Unassembled WGS sequence"/>
</dbReference>
<feature type="domain" description="HTH LytTR-type" evidence="3">
    <location>
        <begin position="142"/>
        <end position="240"/>
    </location>
</feature>
<dbReference type="SMART" id="SM00850">
    <property type="entry name" value="LytTR"/>
    <property type="match status" value="1"/>
</dbReference>
<dbReference type="SUPFAM" id="SSF52172">
    <property type="entry name" value="CheY-like"/>
    <property type="match status" value="1"/>
</dbReference>
<evidence type="ECO:0000256" key="1">
    <source>
        <dbReference type="PROSITE-ProRule" id="PRU00169"/>
    </source>
</evidence>
<gene>
    <name evidence="4" type="ORF">FHS68_002981</name>
</gene>
<dbReference type="InterPro" id="IPR001789">
    <property type="entry name" value="Sig_transdc_resp-reg_receiver"/>
</dbReference>
<reference evidence="4 5" key="1">
    <citation type="submission" date="2020-03" db="EMBL/GenBank/DDBJ databases">
        <title>Genomic Encyclopedia of Type Strains, Phase IV (KMG-IV): sequencing the most valuable type-strain genomes for metagenomic binning, comparative biology and taxonomic classification.</title>
        <authorList>
            <person name="Goeker M."/>
        </authorList>
    </citation>
    <scope>NUCLEOTIDE SEQUENCE [LARGE SCALE GENOMIC DNA]</scope>
    <source>
        <strain evidence="4 5">DSM 102865</strain>
    </source>
</reference>
<feature type="modified residue" description="4-aspartylphosphate" evidence="1">
    <location>
        <position position="59"/>
    </location>
</feature>
<evidence type="ECO:0000259" key="3">
    <source>
        <dbReference type="PROSITE" id="PS50930"/>
    </source>
</evidence>
<proteinExistence type="predicted"/>
<keyword evidence="1" id="KW-0597">Phosphoprotein</keyword>
<dbReference type="EMBL" id="JAASQJ010000003">
    <property type="protein sequence ID" value="NIJ53799.1"/>
    <property type="molecule type" value="Genomic_DNA"/>
</dbReference>
<dbReference type="Gene3D" id="3.40.50.2300">
    <property type="match status" value="1"/>
</dbReference>
<dbReference type="GO" id="GO:0003677">
    <property type="term" value="F:DNA binding"/>
    <property type="evidence" value="ECO:0007669"/>
    <property type="project" value="UniProtKB-KW"/>
</dbReference>
<feature type="domain" description="Response regulatory" evidence="2">
    <location>
        <begin position="8"/>
        <end position="119"/>
    </location>
</feature>
<dbReference type="InterPro" id="IPR011006">
    <property type="entry name" value="CheY-like_superfamily"/>
</dbReference>
<keyword evidence="5" id="KW-1185">Reference proteome</keyword>
<dbReference type="RefSeq" id="WP_167271335.1">
    <property type="nucleotide sequence ID" value="NZ_JAASQJ010000003.1"/>
</dbReference>
<sequence length="243" mass="28146">MEPAHKIKCMAVDDEPPALQLIASYIAQIDSLDLIFQTTNSMVAYNFIRQNEVELLFLDIQMPGLNGLDFIKSLHQKPTVILTTAFREYAVEGFELDVLDYLVKPVKFERFLKAVSKYSQLIARPSQEIIAEKPSVADEMYIYFNVNKEMVKVFLKDILYIESIKDYIKVITTGKTIVTYQRITYIEQKLPENSFIRIHKSFIVSLHNITSFKGDIVQIGHLKIPIGRFYKKKFVDFFASINK</sequence>
<dbReference type="PROSITE" id="PS50930">
    <property type="entry name" value="HTH_LYTTR"/>
    <property type="match status" value="1"/>
</dbReference>
<comment type="caution">
    <text evidence="4">The sequence shown here is derived from an EMBL/GenBank/DDBJ whole genome shotgun (WGS) entry which is preliminary data.</text>
</comment>
<protein>
    <submittedName>
        <fullName evidence="4">DNA-binding LytR/AlgR family response regulator</fullName>
    </submittedName>
</protein>
<evidence type="ECO:0000259" key="2">
    <source>
        <dbReference type="PROSITE" id="PS50110"/>
    </source>
</evidence>
<organism evidence="4 5">
    <name type="scientific">Dyadobacter arcticus</name>
    <dbReference type="NCBI Taxonomy" id="1078754"/>
    <lineage>
        <taxon>Bacteria</taxon>
        <taxon>Pseudomonadati</taxon>
        <taxon>Bacteroidota</taxon>
        <taxon>Cytophagia</taxon>
        <taxon>Cytophagales</taxon>
        <taxon>Spirosomataceae</taxon>
        <taxon>Dyadobacter</taxon>
    </lineage>
</organism>
<dbReference type="Pfam" id="PF00072">
    <property type="entry name" value="Response_reg"/>
    <property type="match status" value="1"/>
</dbReference>
<keyword evidence="4" id="KW-0238">DNA-binding</keyword>
<evidence type="ECO:0000313" key="4">
    <source>
        <dbReference type="EMBL" id="NIJ53799.1"/>
    </source>
</evidence>
<dbReference type="SMART" id="SM00448">
    <property type="entry name" value="REC"/>
    <property type="match status" value="1"/>
</dbReference>
<name>A0ABX0UPA2_9BACT</name>
<dbReference type="PANTHER" id="PTHR45526:SF1">
    <property type="entry name" value="TRANSCRIPTIONAL REGULATORY PROTEIN DCUR-RELATED"/>
    <property type="match status" value="1"/>
</dbReference>
<evidence type="ECO:0000313" key="5">
    <source>
        <dbReference type="Proteomes" id="UP001179181"/>
    </source>
</evidence>
<accession>A0ABX0UPA2</accession>
<dbReference type="Pfam" id="PF04397">
    <property type="entry name" value="LytTR"/>
    <property type="match status" value="1"/>
</dbReference>
<dbReference type="PANTHER" id="PTHR45526">
    <property type="entry name" value="TRANSCRIPTIONAL REGULATORY PROTEIN DPIA"/>
    <property type="match status" value="1"/>
</dbReference>
<dbReference type="InterPro" id="IPR007492">
    <property type="entry name" value="LytTR_DNA-bd_dom"/>
</dbReference>
<dbReference type="PROSITE" id="PS50110">
    <property type="entry name" value="RESPONSE_REGULATORY"/>
    <property type="match status" value="1"/>
</dbReference>